<proteinExistence type="predicted"/>
<organism evidence="1 2">
    <name type="scientific">Lasiodiplodia mahajangana</name>
    <dbReference type="NCBI Taxonomy" id="1108764"/>
    <lineage>
        <taxon>Eukaryota</taxon>
        <taxon>Fungi</taxon>
        <taxon>Dikarya</taxon>
        <taxon>Ascomycota</taxon>
        <taxon>Pezizomycotina</taxon>
        <taxon>Dothideomycetes</taxon>
        <taxon>Dothideomycetes incertae sedis</taxon>
        <taxon>Botryosphaeriales</taxon>
        <taxon>Botryosphaeriaceae</taxon>
        <taxon>Lasiodiplodia</taxon>
    </lineage>
</organism>
<evidence type="ECO:0000313" key="2">
    <source>
        <dbReference type="Proteomes" id="UP001153332"/>
    </source>
</evidence>
<comment type="caution">
    <text evidence="1">The sequence shown here is derived from an EMBL/GenBank/DDBJ whole genome shotgun (WGS) entry which is preliminary data.</text>
</comment>
<protein>
    <submittedName>
        <fullName evidence="1">Uncharacterized protein</fullName>
    </submittedName>
</protein>
<name>A0ACC2JNC9_9PEZI</name>
<accession>A0ACC2JNC9</accession>
<evidence type="ECO:0000313" key="1">
    <source>
        <dbReference type="EMBL" id="KAJ8128859.1"/>
    </source>
</evidence>
<keyword evidence="2" id="KW-1185">Reference proteome</keyword>
<sequence length="121" mass="12905">MDDSHAKEEGDSSESNGFVLLEELLGTDKTAGNAQENDGGTEEKCSGGGDEYNVMVPLVNGCHARQPPQRDERGVRGRPLELAGSIALVVKASRSDVDHYLAPHVVAEDPMLAQSVDKAME</sequence>
<gene>
    <name evidence="1" type="ORF">O1611_g4775</name>
</gene>
<dbReference type="EMBL" id="JAPUUL010000939">
    <property type="protein sequence ID" value="KAJ8128859.1"/>
    <property type="molecule type" value="Genomic_DNA"/>
</dbReference>
<reference evidence="1" key="1">
    <citation type="submission" date="2022-12" db="EMBL/GenBank/DDBJ databases">
        <title>Genome Sequence of Lasiodiplodia mahajangana.</title>
        <authorList>
            <person name="Buettner E."/>
        </authorList>
    </citation>
    <scope>NUCLEOTIDE SEQUENCE</scope>
    <source>
        <strain evidence="1">VT137</strain>
    </source>
</reference>
<dbReference type="Proteomes" id="UP001153332">
    <property type="component" value="Unassembled WGS sequence"/>
</dbReference>